<evidence type="ECO:0000313" key="1">
    <source>
        <dbReference type="Proteomes" id="UP000887580"/>
    </source>
</evidence>
<proteinExistence type="predicted"/>
<dbReference type="WBParaSite" id="PS1159_v2.g4397.t1">
    <property type="protein sequence ID" value="PS1159_v2.g4397.t1"/>
    <property type="gene ID" value="PS1159_v2.g4397"/>
</dbReference>
<organism evidence="1 2">
    <name type="scientific">Panagrolaimus sp. PS1159</name>
    <dbReference type="NCBI Taxonomy" id="55785"/>
    <lineage>
        <taxon>Eukaryota</taxon>
        <taxon>Metazoa</taxon>
        <taxon>Ecdysozoa</taxon>
        <taxon>Nematoda</taxon>
        <taxon>Chromadorea</taxon>
        <taxon>Rhabditida</taxon>
        <taxon>Tylenchina</taxon>
        <taxon>Panagrolaimomorpha</taxon>
        <taxon>Panagrolaimoidea</taxon>
        <taxon>Panagrolaimidae</taxon>
        <taxon>Panagrolaimus</taxon>
    </lineage>
</organism>
<dbReference type="Proteomes" id="UP000887580">
    <property type="component" value="Unplaced"/>
</dbReference>
<name>A0AC35GFA3_9BILA</name>
<protein>
    <submittedName>
        <fullName evidence="2">Uncharacterized protein</fullName>
    </submittedName>
</protein>
<sequence>MNNLKIKHDIYKVPQKNGGNEDLLRHAVEYTHAINAAKLERHPLRLSHLLSGARDGQVKFWRLSNKKCLRTIHAHNGPVNGIYVEASVGKIFTTIGQDFQLKLWNVPEEFDGDLSEPTYSFPLQFVPHSISHMYNSTDFVIAGEGISVWKLYCDSLVRTYDVGPDTVHSIRCRPVDAYVMAGCASDRSIFLLDTRQKAPLTKMVMSLRTNNISWYPIEAFTFIAASDDYSVYFVDMRDLKWFIMVIQILFWILIFLQL</sequence>
<accession>A0AC35GFA3</accession>
<evidence type="ECO:0000313" key="2">
    <source>
        <dbReference type="WBParaSite" id="PS1159_v2.g4397.t1"/>
    </source>
</evidence>
<reference evidence="2" key="1">
    <citation type="submission" date="2022-11" db="UniProtKB">
        <authorList>
            <consortium name="WormBaseParasite"/>
        </authorList>
    </citation>
    <scope>IDENTIFICATION</scope>
</reference>